<comment type="caution">
    <text evidence="4">The sequence shown here is derived from an EMBL/GenBank/DDBJ whole genome shotgun (WGS) entry which is preliminary data.</text>
</comment>
<dbReference type="PROSITE" id="PS51354">
    <property type="entry name" value="GLUTAREDOXIN_2"/>
    <property type="match status" value="1"/>
</dbReference>
<feature type="domain" description="Glutaredoxin" evidence="3">
    <location>
        <begin position="2"/>
        <end position="58"/>
    </location>
</feature>
<sequence length="93" mass="10945">MIKIFSKPNCPFCERAKQHLDNLEIEFDAIDITKNPMAHSFLVREGHRTVPQFYQDDNLLFEGGYQELVKYSKEQINEMMGEPINVNRLEVKL</sequence>
<protein>
    <recommendedName>
        <fullName evidence="3">Glutaredoxin domain-containing protein</fullName>
    </recommendedName>
</protein>
<dbReference type="SUPFAM" id="SSF52833">
    <property type="entry name" value="Thioredoxin-like"/>
    <property type="match status" value="1"/>
</dbReference>
<proteinExistence type="predicted"/>
<organism evidence="4">
    <name type="scientific">marine sediment metagenome</name>
    <dbReference type="NCBI Taxonomy" id="412755"/>
    <lineage>
        <taxon>unclassified sequences</taxon>
        <taxon>metagenomes</taxon>
        <taxon>ecological metagenomes</taxon>
    </lineage>
</organism>
<gene>
    <name evidence="4" type="ORF">S01H1_04078</name>
</gene>
<dbReference type="InterPro" id="IPR002109">
    <property type="entry name" value="Glutaredoxin"/>
</dbReference>
<keyword evidence="1" id="KW-1015">Disulfide bond</keyword>
<dbReference type="EMBL" id="BARS01002173">
    <property type="protein sequence ID" value="GAF82293.1"/>
    <property type="molecule type" value="Genomic_DNA"/>
</dbReference>
<dbReference type="Pfam" id="PF00462">
    <property type="entry name" value="Glutaredoxin"/>
    <property type="match status" value="1"/>
</dbReference>
<dbReference type="Gene3D" id="3.40.30.10">
    <property type="entry name" value="Glutaredoxin"/>
    <property type="match status" value="1"/>
</dbReference>
<dbReference type="InterPro" id="IPR036249">
    <property type="entry name" value="Thioredoxin-like_sf"/>
</dbReference>
<dbReference type="AlphaFoldDB" id="X0SMJ1"/>
<dbReference type="InterPro" id="IPR006660">
    <property type="entry name" value="Arsenate_reductase-like"/>
</dbReference>
<reference evidence="4" key="1">
    <citation type="journal article" date="2014" name="Front. Microbiol.">
        <title>High frequency of phylogenetically diverse reductive dehalogenase-homologous genes in deep subseafloor sedimentary metagenomes.</title>
        <authorList>
            <person name="Kawai M."/>
            <person name="Futagami T."/>
            <person name="Toyoda A."/>
            <person name="Takaki Y."/>
            <person name="Nishi S."/>
            <person name="Hori S."/>
            <person name="Arai W."/>
            <person name="Tsubouchi T."/>
            <person name="Morono Y."/>
            <person name="Uchiyama I."/>
            <person name="Ito T."/>
            <person name="Fujiyama A."/>
            <person name="Inagaki F."/>
            <person name="Takami H."/>
        </authorList>
    </citation>
    <scope>NUCLEOTIDE SEQUENCE</scope>
    <source>
        <strain evidence="4">Expedition CK06-06</strain>
    </source>
</reference>
<evidence type="ECO:0000256" key="1">
    <source>
        <dbReference type="ARBA" id="ARBA00023157"/>
    </source>
</evidence>
<accession>X0SMJ1</accession>
<evidence type="ECO:0000256" key="2">
    <source>
        <dbReference type="ARBA" id="ARBA00023284"/>
    </source>
</evidence>
<evidence type="ECO:0000313" key="4">
    <source>
        <dbReference type="EMBL" id="GAF82293.1"/>
    </source>
</evidence>
<evidence type="ECO:0000259" key="3">
    <source>
        <dbReference type="Pfam" id="PF00462"/>
    </source>
</evidence>
<keyword evidence="2" id="KW-0676">Redox-active center</keyword>
<dbReference type="InterPro" id="IPR011767">
    <property type="entry name" value="GLR_AS"/>
</dbReference>
<dbReference type="PRINTS" id="PR00160">
    <property type="entry name" value="GLUTAREDOXIN"/>
</dbReference>
<dbReference type="InterPro" id="IPR014025">
    <property type="entry name" value="Glutaredoxin_subgr"/>
</dbReference>
<dbReference type="PROSITE" id="PS51353">
    <property type="entry name" value="ARSC"/>
    <property type="match status" value="1"/>
</dbReference>
<dbReference type="PROSITE" id="PS00195">
    <property type="entry name" value="GLUTAREDOXIN_1"/>
    <property type="match status" value="1"/>
</dbReference>
<name>X0SMJ1_9ZZZZ</name>